<dbReference type="RefSeq" id="WP_062179142.1">
    <property type="nucleotide sequence ID" value="NZ_BBXL01000006.1"/>
</dbReference>
<feature type="signal peptide" evidence="2">
    <location>
        <begin position="1"/>
        <end position="20"/>
    </location>
</feature>
<feature type="chain" id="PRO_5009910031" evidence="2">
    <location>
        <begin position="21"/>
        <end position="366"/>
    </location>
</feature>
<proteinExistence type="predicted"/>
<evidence type="ECO:0000313" key="4">
    <source>
        <dbReference type="Proteomes" id="UP000184480"/>
    </source>
</evidence>
<feature type="region of interest" description="Disordered" evidence="1">
    <location>
        <begin position="163"/>
        <end position="184"/>
    </location>
</feature>
<feature type="compositionally biased region" description="Polar residues" evidence="1">
    <location>
        <begin position="170"/>
        <end position="182"/>
    </location>
</feature>
<evidence type="ECO:0000313" key="3">
    <source>
        <dbReference type="EMBL" id="SHF85261.1"/>
    </source>
</evidence>
<organism evidence="3 4">
    <name type="scientific">Dysgonomonas macrotermitis</name>
    <dbReference type="NCBI Taxonomy" id="1346286"/>
    <lineage>
        <taxon>Bacteria</taxon>
        <taxon>Pseudomonadati</taxon>
        <taxon>Bacteroidota</taxon>
        <taxon>Bacteroidia</taxon>
        <taxon>Bacteroidales</taxon>
        <taxon>Dysgonomonadaceae</taxon>
        <taxon>Dysgonomonas</taxon>
    </lineage>
</organism>
<dbReference type="PROSITE" id="PS51257">
    <property type="entry name" value="PROKAR_LIPOPROTEIN"/>
    <property type="match status" value="1"/>
</dbReference>
<evidence type="ECO:0000256" key="2">
    <source>
        <dbReference type="SAM" id="SignalP"/>
    </source>
</evidence>
<name>A0A1M5F1Y8_9BACT</name>
<evidence type="ECO:0000256" key="1">
    <source>
        <dbReference type="SAM" id="MobiDB-lite"/>
    </source>
</evidence>
<sequence>MKKQFKLLMLSGVMASAVLASCKSSDSVVVYDDQAKGTVYRANRDTKRQDMETGSTRVYAKKSANRDVITTYTAPDDASTVVQTKRVVRSSNVPVESSSYYAPDAPNVAIAISPAPQYTPEYVDMTGQPQYNTYQAPQPVRQNRQTYQSQDYYYDDYSQPQYNSGRNKALDNNLSNRPNAYTLSDDMYTPEYRAMMNRRQSRVNNPQQVQRSNPYDGLMTVQDGNVVPYVQSQPQQQYYQAQPQQQYYQAQPQQQYYQAQPQQQYAAPQQHCNAYVASQQPQQYVVPVQPQQQYESTVVEVYSAPVQNTYASNAAVSNYPATLYFKNGAKLTGVLVEIDNEVCQFRMSEGRTVNFATKDILKIERR</sequence>
<accession>A0A1M5F1Y8</accession>
<dbReference type="Proteomes" id="UP000184480">
    <property type="component" value="Unassembled WGS sequence"/>
</dbReference>
<reference evidence="4" key="1">
    <citation type="submission" date="2016-11" db="EMBL/GenBank/DDBJ databases">
        <authorList>
            <person name="Varghese N."/>
            <person name="Submissions S."/>
        </authorList>
    </citation>
    <scope>NUCLEOTIDE SEQUENCE [LARGE SCALE GENOMIC DNA]</scope>
    <source>
        <strain evidence="4">DSM 27370</strain>
    </source>
</reference>
<dbReference type="EMBL" id="FQUC01000011">
    <property type="protein sequence ID" value="SHF85261.1"/>
    <property type="molecule type" value="Genomic_DNA"/>
</dbReference>
<protein>
    <submittedName>
        <fullName evidence="3">Uncharacterized protein</fullName>
    </submittedName>
</protein>
<keyword evidence="4" id="KW-1185">Reference proteome</keyword>
<gene>
    <name evidence="3" type="ORF">SAMN05444362_11120</name>
</gene>
<dbReference type="AlphaFoldDB" id="A0A1M5F1Y8"/>
<keyword evidence="2" id="KW-0732">Signal</keyword>
<dbReference type="OrthoDB" id="9999508at2"/>